<dbReference type="Proteomes" id="UP000805193">
    <property type="component" value="Unassembled WGS sequence"/>
</dbReference>
<evidence type="ECO:0000313" key="2">
    <source>
        <dbReference type="Proteomes" id="UP000805193"/>
    </source>
</evidence>
<gene>
    <name evidence="1" type="ORF">HPB47_014199</name>
</gene>
<sequence>MSPLTYGAAETVSTNPLVAYTQLFHNGQPDRNETATINKQIKHHNTYTYSVERGIDTGLKGTWSAGIPDMVGASTEISVKFSTSWGSTKTETTETTYSLNQVVTIPPESTVQVLLVINEDIKTAEASAAAAERAAVAAPARQLCSRLGGSEARALAYGSPCGGL</sequence>
<proteinExistence type="predicted"/>
<accession>A0AC60QWI9</accession>
<name>A0AC60QWI9_IXOPE</name>
<protein>
    <submittedName>
        <fullName evidence="1">Uncharacterized protein</fullName>
    </submittedName>
</protein>
<organism evidence="1 2">
    <name type="scientific">Ixodes persulcatus</name>
    <name type="common">Taiga tick</name>
    <dbReference type="NCBI Taxonomy" id="34615"/>
    <lineage>
        <taxon>Eukaryota</taxon>
        <taxon>Metazoa</taxon>
        <taxon>Ecdysozoa</taxon>
        <taxon>Arthropoda</taxon>
        <taxon>Chelicerata</taxon>
        <taxon>Arachnida</taxon>
        <taxon>Acari</taxon>
        <taxon>Parasitiformes</taxon>
        <taxon>Ixodida</taxon>
        <taxon>Ixodoidea</taxon>
        <taxon>Ixodidae</taxon>
        <taxon>Ixodinae</taxon>
        <taxon>Ixodes</taxon>
    </lineage>
</organism>
<comment type="caution">
    <text evidence="1">The sequence shown here is derived from an EMBL/GenBank/DDBJ whole genome shotgun (WGS) entry which is preliminary data.</text>
</comment>
<dbReference type="EMBL" id="JABSTQ010002504">
    <property type="protein sequence ID" value="KAG0444078.1"/>
    <property type="molecule type" value="Genomic_DNA"/>
</dbReference>
<keyword evidence="2" id="KW-1185">Reference proteome</keyword>
<evidence type="ECO:0000313" key="1">
    <source>
        <dbReference type="EMBL" id="KAG0444078.1"/>
    </source>
</evidence>
<reference evidence="1 2" key="1">
    <citation type="journal article" date="2020" name="Cell">
        <title>Large-Scale Comparative Analyses of Tick Genomes Elucidate Their Genetic Diversity and Vector Capacities.</title>
        <authorList>
            <consortium name="Tick Genome and Microbiome Consortium (TIGMIC)"/>
            <person name="Jia N."/>
            <person name="Wang J."/>
            <person name="Shi W."/>
            <person name="Du L."/>
            <person name="Sun Y."/>
            <person name="Zhan W."/>
            <person name="Jiang J.F."/>
            <person name="Wang Q."/>
            <person name="Zhang B."/>
            <person name="Ji P."/>
            <person name="Bell-Sakyi L."/>
            <person name="Cui X.M."/>
            <person name="Yuan T.T."/>
            <person name="Jiang B.G."/>
            <person name="Yang W.F."/>
            <person name="Lam T.T."/>
            <person name="Chang Q.C."/>
            <person name="Ding S.J."/>
            <person name="Wang X.J."/>
            <person name="Zhu J.G."/>
            <person name="Ruan X.D."/>
            <person name="Zhao L."/>
            <person name="Wei J.T."/>
            <person name="Ye R.Z."/>
            <person name="Que T.C."/>
            <person name="Du C.H."/>
            <person name="Zhou Y.H."/>
            <person name="Cheng J.X."/>
            <person name="Dai P.F."/>
            <person name="Guo W.B."/>
            <person name="Han X.H."/>
            <person name="Huang E.J."/>
            <person name="Li L.F."/>
            <person name="Wei W."/>
            <person name="Gao Y.C."/>
            <person name="Liu J.Z."/>
            <person name="Shao H.Z."/>
            <person name="Wang X."/>
            <person name="Wang C.C."/>
            <person name="Yang T.C."/>
            <person name="Huo Q.B."/>
            <person name="Li W."/>
            <person name="Chen H.Y."/>
            <person name="Chen S.E."/>
            <person name="Zhou L.G."/>
            <person name="Ni X.B."/>
            <person name="Tian J.H."/>
            <person name="Sheng Y."/>
            <person name="Liu T."/>
            <person name="Pan Y.S."/>
            <person name="Xia L.Y."/>
            <person name="Li J."/>
            <person name="Zhao F."/>
            <person name="Cao W.C."/>
        </authorList>
    </citation>
    <scope>NUCLEOTIDE SEQUENCE [LARGE SCALE GENOMIC DNA]</scope>
    <source>
        <strain evidence="1">Iper-2018</strain>
    </source>
</reference>